<feature type="domain" description="tRNA nucleotidyltransferase/poly(A) polymerase RNA and SrmB- binding" evidence="11">
    <location>
        <begin position="208"/>
        <end position="258"/>
    </location>
</feature>
<evidence type="ECO:0000256" key="6">
    <source>
        <dbReference type="ARBA" id="ARBA00022741"/>
    </source>
</evidence>
<evidence type="ECO:0000259" key="10">
    <source>
        <dbReference type="Pfam" id="PF01743"/>
    </source>
</evidence>
<evidence type="ECO:0000256" key="9">
    <source>
        <dbReference type="SAM" id="MobiDB-lite"/>
    </source>
</evidence>
<feature type="compositionally biased region" description="Basic and acidic residues" evidence="9">
    <location>
        <begin position="1"/>
        <end position="18"/>
    </location>
</feature>
<evidence type="ECO:0000313" key="13">
    <source>
        <dbReference type="Proteomes" id="UP000631034"/>
    </source>
</evidence>
<dbReference type="GO" id="GO:0000166">
    <property type="term" value="F:nucleotide binding"/>
    <property type="evidence" value="ECO:0007669"/>
    <property type="project" value="UniProtKB-KW"/>
</dbReference>
<dbReference type="RefSeq" id="WP_192533971.1">
    <property type="nucleotide sequence ID" value="NZ_JACZHT010000002.1"/>
</dbReference>
<keyword evidence="6" id="KW-0547">Nucleotide-binding</keyword>
<comment type="similarity">
    <text evidence="8">Belongs to the tRNA nucleotidyltransferase/poly(A) polymerase family.</text>
</comment>
<accession>A0A8J7CQM1</accession>
<dbReference type="GO" id="GO:0008033">
    <property type="term" value="P:tRNA processing"/>
    <property type="evidence" value="ECO:0007669"/>
    <property type="project" value="UniProtKB-KW"/>
</dbReference>
<evidence type="ECO:0000256" key="5">
    <source>
        <dbReference type="ARBA" id="ARBA00022723"/>
    </source>
</evidence>
<organism evidence="12 13">
    <name type="scientific">Phaeovibrio sulfidiphilus</name>
    <dbReference type="NCBI Taxonomy" id="1220600"/>
    <lineage>
        <taxon>Bacteria</taxon>
        <taxon>Pseudomonadati</taxon>
        <taxon>Pseudomonadota</taxon>
        <taxon>Alphaproteobacteria</taxon>
        <taxon>Rhodospirillales</taxon>
        <taxon>Rhodospirillaceae</taxon>
        <taxon>Phaeovibrio</taxon>
    </lineage>
</organism>
<evidence type="ECO:0000256" key="3">
    <source>
        <dbReference type="ARBA" id="ARBA00022694"/>
    </source>
</evidence>
<evidence type="ECO:0000256" key="1">
    <source>
        <dbReference type="ARBA" id="ARBA00001946"/>
    </source>
</evidence>
<dbReference type="GO" id="GO:0016779">
    <property type="term" value="F:nucleotidyltransferase activity"/>
    <property type="evidence" value="ECO:0007669"/>
    <property type="project" value="UniProtKB-KW"/>
</dbReference>
<dbReference type="InterPro" id="IPR002646">
    <property type="entry name" value="PolA_pol_head_dom"/>
</dbReference>
<proteinExistence type="inferred from homology"/>
<protein>
    <submittedName>
        <fullName evidence="12">CCA tRNA nucleotidyltransferase</fullName>
    </submittedName>
</protein>
<sequence>MADDGEHPPLHTSDEREPVGQIGPEVWLVAPETRRLMAALSEDGARTRFVGGCVRDALMRRTGPGPYDIDIATTLHPQQVVERLSAAGFEPRMHSAGHGAVQVGEGVFSYEITTLRKDIRCDGRHAEVVFTDRFIDDAMRRDFTLNALYADADGMVTDYVDGMRDLAHGRIRFLGRPMERIAEDTLRILRFFRFHAWLGRPPADANAVSACQAQAAGLDRLSAERVRREFLRLMEAPDPCDTLALMRGTRTLERILPARTDLAALRVLVMMENRGVSGGTLRPDAIRRIACLMGAGCADPVPYSAETFARLSLTVAEARRLEGLLTPSADLWPDPSTDTAHVRVLLDTLGREAVTDRLVLKWAVERSDAAATHGARTDAWLALLEMAHSWDPPPFPLNGRDVLAWGLTGPEVGATLRGLRRVWAQSGGVLSRDDLFGVWQPGVSPRRFLDGDSG</sequence>
<dbReference type="SUPFAM" id="SSF81301">
    <property type="entry name" value="Nucleotidyltransferase"/>
    <property type="match status" value="1"/>
</dbReference>
<dbReference type="PANTHER" id="PTHR46173:SF1">
    <property type="entry name" value="CCA TRNA NUCLEOTIDYLTRANSFERASE 1, MITOCHONDRIAL"/>
    <property type="match status" value="1"/>
</dbReference>
<dbReference type="Pfam" id="PF12627">
    <property type="entry name" value="PolyA_pol_RNAbd"/>
    <property type="match status" value="1"/>
</dbReference>
<keyword evidence="3" id="KW-0819">tRNA processing</keyword>
<dbReference type="AlphaFoldDB" id="A0A8J7CQM1"/>
<keyword evidence="4" id="KW-0548">Nucleotidyltransferase</keyword>
<dbReference type="EMBL" id="JACZHT010000002">
    <property type="protein sequence ID" value="MBE1236975.1"/>
    <property type="molecule type" value="Genomic_DNA"/>
</dbReference>
<evidence type="ECO:0000256" key="8">
    <source>
        <dbReference type="RuleBase" id="RU003953"/>
    </source>
</evidence>
<dbReference type="InterPro" id="IPR050264">
    <property type="entry name" value="Bact_CCA-adding_enz_type3_sf"/>
</dbReference>
<comment type="caution">
    <text evidence="12">The sequence shown here is derived from an EMBL/GenBank/DDBJ whole genome shotgun (WGS) entry which is preliminary data.</text>
</comment>
<evidence type="ECO:0000313" key="12">
    <source>
        <dbReference type="EMBL" id="MBE1236975.1"/>
    </source>
</evidence>
<dbReference type="CDD" id="cd05398">
    <property type="entry name" value="NT_ClassII-CCAase"/>
    <property type="match status" value="1"/>
</dbReference>
<keyword evidence="13" id="KW-1185">Reference proteome</keyword>
<evidence type="ECO:0000259" key="11">
    <source>
        <dbReference type="Pfam" id="PF12627"/>
    </source>
</evidence>
<keyword evidence="2 8" id="KW-0808">Transferase</keyword>
<dbReference type="SUPFAM" id="SSF81891">
    <property type="entry name" value="Poly A polymerase C-terminal region-like"/>
    <property type="match status" value="1"/>
</dbReference>
<reference evidence="12" key="1">
    <citation type="submission" date="2020-10" db="EMBL/GenBank/DDBJ databases">
        <title>Genome sequence of the unusual species of purple photosynthetic bacteria, Phaeovibrio sulfidiphilus DSM 23193, type strain.</title>
        <authorList>
            <person name="Kyndt J.A."/>
            <person name="Meyer T.E."/>
        </authorList>
    </citation>
    <scope>NUCLEOTIDE SEQUENCE</scope>
    <source>
        <strain evidence="12">DSM 23193</strain>
    </source>
</reference>
<keyword evidence="8" id="KW-0694">RNA-binding</keyword>
<keyword evidence="5" id="KW-0479">Metal-binding</keyword>
<feature type="domain" description="Poly A polymerase head" evidence="10">
    <location>
        <begin position="48"/>
        <end position="172"/>
    </location>
</feature>
<name>A0A8J7CQM1_9PROT</name>
<evidence type="ECO:0000256" key="2">
    <source>
        <dbReference type="ARBA" id="ARBA00022679"/>
    </source>
</evidence>
<comment type="cofactor">
    <cofactor evidence="1">
        <name>Mg(2+)</name>
        <dbReference type="ChEBI" id="CHEBI:18420"/>
    </cofactor>
</comment>
<feature type="region of interest" description="Disordered" evidence="9">
    <location>
        <begin position="1"/>
        <end position="22"/>
    </location>
</feature>
<dbReference type="PANTHER" id="PTHR46173">
    <property type="entry name" value="CCA TRNA NUCLEOTIDYLTRANSFERASE 1, MITOCHONDRIAL"/>
    <property type="match status" value="1"/>
</dbReference>
<dbReference type="GO" id="GO:0000049">
    <property type="term" value="F:tRNA binding"/>
    <property type="evidence" value="ECO:0007669"/>
    <property type="project" value="TreeGrafter"/>
</dbReference>
<gene>
    <name evidence="12" type="ORF">IHV25_04855</name>
</gene>
<keyword evidence="7" id="KW-0460">Magnesium</keyword>
<dbReference type="Gene3D" id="3.30.460.10">
    <property type="entry name" value="Beta Polymerase, domain 2"/>
    <property type="match status" value="1"/>
</dbReference>
<evidence type="ECO:0000256" key="7">
    <source>
        <dbReference type="ARBA" id="ARBA00022842"/>
    </source>
</evidence>
<dbReference type="Gene3D" id="1.10.3090.10">
    <property type="entry name" value="cca-adding enzyme, domain 2"/>
    <property type="match status" value="1"/>
</dbReference>
<dbReference type="Proteomes" id="UP000631034">
    <property type="component" value="Unassembled WGS sequence"/>
</dbReference>
<dbReference type="GO" id="GO:0046872">
    <property type="term" value="F:metal ion binding"/>
    <property type="evidence" value="ECO:0007669"/>
    <property type="project" value="UniProtKB-KW"/>
</dbReference>
<dbReference type="InterPro" id="IPR032828">
    <property type="entry name" value="PolyA_RNA-bd"/>
</dbReference>
<dbReference type="Pfam" id="PF01743">
    <property type="entry name" value="PolyA_pol"/>
    <property type="match status" value="1"/>
</dbReference>
<dbReference type="InterPro" id="IPR043519">
    <property type="entry name" value="NT_sf"/>
</dbReference>
<evidence type="ECO:0000256" key="4">
    <source>
        <dbReference type="ARBA" id="ARBA00022695"/>
    </source>
</evidence>